<evidence type="ECO:0000256" key="4">
    <source>
        <dbReference type="ARBA" id="ARBA00022679"/>
    </source>
</evidence>
<evidence type="ECO:0000256" key="5">
    <source>
        <dbReference type="ARBA" id="ARBA00022691"/>
    </source>
</evidence>
<dbReference type="InterPro" id="IPR001737">
    <property type="entry name" value="KsgA/Erm"/>
</dbReference>
<comment type="similarity">
    <text evidence="7">Belongs to the class I-like SAM-binding methyltransferase superfamily. rRNA adenine N(6)-methyltransferase family. RsmA subfamily.</text>
</comment>
<dbReference type="NCBIfam" id="TIGR00755">
    <property type="entry name" value="ksgA"/>
    <property type="match status" value="1"/>
</dbReference>
<sequence>MPELEPLRETIRRHGLNARRSLGQHFLLDANLTDRIARAAGDLTHGTTIEIGPGPGGLTRSLLAAGARHVVAVERDPRCLAALAELGEAYPGRLTAHKADAQHLRLADLGPPPRTVVANLPYNVATELLIGWLDELAADPDAAAGFTLMFQKEVADRLVAAPGTKAYGRLSILTQWLCAARVLFKVPPQAFTPPPKVWSGVVQLTPRPAPLAPANSATLQRVTGAAFGQRRKMLRQSLKSLGEPADLAARAGVPLTARAEDLSVESYCAIARALEADG</sequence>
<keyword evidence="1 7" id="KW-0963">Cytoplasm</keyword>
<dbReference type="HAMAP" id="MF_00607">
    <property type="entry name" value="16SrRNA_methyltr_A"/>
    <property type="match status" value="1"/>
</dbReference>
<dbReference type="EC" id="2.1.1.182" evidence="7"/>
<evidence type="ECO:0000313" key="11">
    <source>
        <dbReference type="Proteomes" id="UP000199415"/>
    </source>
</evidence>
<keyword evidence="6 7" id="KW-0694">RNA-binding</keyword>
<proteinExistence type="inferred from homology"/>
<dbReference type="EMBL" id="FNCE01000002">
    <property type="protein sequence ID" value="SDF83013.1"/>
    <property type="molecule type" value="Genomic_DNA"/>
</dbReference>
<dbReference type="PROSITE" id="PS51689">
    <property type="entry name" value="SAM_RNA_A_N6_MT"/>
    <property type="match status" value="1"/>
</dbReference>
<comment type="catalytic activity">
    <reaction evidence="7">
        <text>adenosine(1518)/adenosine(1519) in 16S rRNA + 4 S-adenosyl-L-methionine = N(6)-dimethyladenosine(1518)/N(6)-dimethyladenosine(1519) in 16S rRNA + 4 S-adenosyl-L-homocysteine + 4 H(+)</text>
        <dbReference type="Rhea" id="RHEA:19609"/>
        <dbReference type="Rhea" id="RHEA-COMP:10232"/>
        <dbReference type="Rhea" id="RHEA-COMP:10233"/>
        <dbReference type="ChEBI" id="CHEBI:15378"/>
        <dbReference type="ChEBI" id="CHEBI:57856"/>
        <dbReference type="ChEBI" id="CHEBI:59789"/>
        <dbReference type="ChEBI" id="CHEBI:74411"/>
        <dbReference type="ChEBI" id="CHEBI:74493"/>
        <dbReference type="EC" id="2.1.1.182"/>
    </reaction>
</comment>
<dbReference type="GO" id="GO:0003723">
    <property type="term" value="F:RNA binding"/>
    <property type="evidence" value="ECO:0007669"/>
    <property type="project" value="UniProtKB-UniRule"/>
</dbReference>
<dbReference type="Proteomes" id="UP000199415">
    <property type="component" value="Unassembled WGS sequence"/>
</dbReference>
<dbReference type="InterPro" id="IPR020598">
    <property type="entry name" value="rRNA_Ade_methylase_Trfase_N"/>
</dbReference>
<organism evidence="10 11">
    <name type="scientific">Limimonas halophila</name>
    <dbReference type="NCBI Taxonomy" id="1082479"/>
    <lineage>
        <taxon>Bacteria</taxon>
        <taxon>Pseudomonadati</taxon>
        <taxon>Pseudomonadota</taxon>
        <taxon>Alphaproteobacteria</taxon>
        <taxon>Rhodospirillales</taxon>
        <taxon>Rhodovibrionaceae</taxon>
        <taxon>Limimonas</taxon>
    </lineage>
</organism>
<evidence type="ECO:0000313" key="10">
    <source>
        <dbReference type="EMBL" id="SDF83013.1"/>
    </source>
</evidence>
<evidence type="ECO:0000256" key="1">
    <source>
        <dbReference type="ARBA" id="ARBA00022490"/>
    </source>
</evidence>
<evidence type="ECO:0000259" key="9">
    <source>
        <dbReference type="SMART" id="SM00650"/>
    </source>
</evidence>
<evidence type="ECO:0000256" key="3">
    <source>
        <dbReference type="ARBA" id="ARBA00022603"/>
    </source>
</evidence>
<evidence type="ECO:0000256" key="2">
    <source>
        <dbReference type="ARBA" id="ARBA00022552"/>
    </source>
</evidence>
<dbReference type="SMART" id="SM00650">
    <property type="entry name" value="rADc"/>
    <property type="match status" value="1"/>
</dbReference>
<evidence type="ECO:0000256" key="6">
    <source>
        <dbReference type="ARBA" id="ARBA00022884"/>
    </source>
</evidence>
<dbReference type="OrthoDB" id="9814755at2"/>
<dbReference type="CDD" id="cd02440">
    <property type="entry name" value="AdoMet_MTases"/>
    <property type="match status" value="1"/>
</dbReference>
<dbReference type="PANTHER" id="PTHR11727:SF7">
    <property type="entry name" value="DIMETHYLADENOSINE TRANSFERASE-RELATED"/>
    <property type="match status" value="1"/>
</dbReference>
<dbReference type="STRING" id="1082479.SAMN05216241_102487"/>
<keyword evidence="3 7" id="KW-0489">Methyltransferase</keyword>
<dbReference type="InterPro" id="IPR029063">
    <property type="entry name" value="SAM-dependent_MTases_sf"/>
</dbReference>
<feature type="binding site" evidence="7 8">
    <location>
        <position position="25"/>
    </location>
    <ligand>
        <name>S-adenosyl-L-methionine</name>
        <dbReference type="ChEBI" id="CHEBI:59789"/>
    </ligand>
</feature>
<protein>
    <recommendedName>
        <fullName evidence="7">Ribosomal RNA small subunit methyltransferase A</fullName>
        <ecNumber evidence="7">2.1.1.182</ecNumber>
    </recommendedName>
    <alternativeName>
        <fullName evidence="7">16S rRNA (adenine(1518)-N(6)/adenine(1519)-N(6))-dimethyltransferase</fullName>
    </alternativeName>
    <alternativeName>
        <fullName evidence="7">16S rRNA dimethyladenosine transferase</fullName>
    </alternativeName>
    <alternativeName>
        <fullName evidence="7">16S rRNA dimethylase</fullName>
    </alternativeName>
    <alternativeName>
        <fullName evidence="7">S-adenosylmethionine-6-N', N'-adenosyl(rRNA) dimethyltransferase</fullName>
    </alternativeName>
</protein>
<feature type="binding site" evidence="7 8">
    <location>
        <position position="100"/>
    </location>
    <ligand>
        <name>S-adenosyl-L-methionine</name>
        <dbReference type="ChEBI" id="CHEBI:59789"/>
    </ligand>
</feature>
<dbReference type="Gene3D" id="1.10.8.100">
    <property type="entry name" value="Ribosomal RNA adenine dimethylase-like, domain 2"/>
    <property type="match status" value="1"/>
</dbReference>
<dbReference type="RefSeq" id="WP_090019088.1">
    <property type="nucleotide sequence ID" value="NZ_FNCE01000002.1"/>
</dbReference>
<feature type="binding site" evidence="7 8">
    <location>
        <position position="74"/>
    </location>
    <ligand>
        <name>S-adenosyl-L-methionine</name>
        <dbReference type="ChEBI" id="CHEBI:59789"/>
    </ligand>
</feature>
<feature type="binding site" evidence="7 8">
    <location>
        <position position="119"/>
    </location>
    <ligand>
        <name>S-adenosyl-L-methionine</name>
        <dbReference type="ChEBI" id="CHEBI:59789"/>
    </ligand>
</feature>
<keyword evidence="2 7" id="KW-0698">rRNA processing</keyword>
<dbReference type="FunFam" id="1.10.8.100:FF:000001">
    <property type="entry name" value="Ribosomal RNA small subunit methyltransferase A"/>
    <property type="match status" value="1"/>
</dbReference>
<evidence type="ECO:0000256" key="8">
    <source>
        <dbReference type="PROSITE-ProRule" id="PRU01026"/>
    </source>
</evidence>
<dbReference type="Gene3D" id="3.40.50.150">
    <property type="entry name" value="Vaccinia Virus protein VP39"/>
    <property type="match status" value="1"/>
</dbReference>
<dbReference type="GO" id="GO:0052908">
    <property type="term" value="F:16S rRNA (adenine(1518)-N(6)/adenine(1519)-N(6))-dimethyltransferase activity"/>
    <property type="evidence" value="ECO:0007669"/>
    <property type="project" value="UniProtKB-EC"/>
</dbReference>
<dbReference type="Pfam" id="PF00398">
    <property type="entry name" value="RrnaAD"/>
    <property type="match status" value="1"/>
</dbReference>
<accession>A0A1G7P9R7</accession>
<keyword evidence="11" id="KW-1185">Reference proteome</keyword>
<evidence type="ECO:0000256" key="7">
    <source>
        <dbReference type="HAMAP-Rule" id="MF_00607"/>
    </source>
</evidence>
<feature type="domain" description="Ribosomal RNA adenine methylase transferase N-terminal" evidence="9">
    <location>
        <begin position="32"/>
        <end position="208"/>
    </location>
</feature>
<feature type="binding site" evidence="7 8">
    <location>
        <position position="52"/>
    </location>
    <ligand>
        <name>S-adenosyl-L-methionine</name>
        <dbReference type="ChEBI" id="CHEBI:59789"/>
    </ligand>
</feature>
<comment type="function">
    <text evidence="7">Specifically dimethylates two adjacent adenosines (A1518 and A1519) in the loop of a conserved hairpin near the 3'-end of 16S rRNA in the 30S particle. May play a critical role in biogenesis of 30S subunits.</text>
</comment>
<keyword evidence="5 7" id="KW-0949">S-adenosyl-L-methionine</keyword>
<dbReference type="AlphaFoldDB" id="A0A1G7P9R7"/>
<dbReference type="PANTHER" id="PTHR11727">
    <property type="entry name" value="DIMETHYLADENOSINE TRANSFERASE"/>
    <property type="match status" value="1"/>
</dbReference>
<keyword evidence="4 7" id="KW-0808">Transferase</keyword>
<name>A0A1G7P9R7_9PROT</name>
<dbReference type="SUPFAM" id="SSF53335">
    <property type="entry name" value="S-adenosyl-L-methionine-dependent methyltransferases"/>
    <property type="match status" value="1"/>
</dbReference>
<dbReference type="InterPro" id="IPR023165">
    <property type="entry name" value="rRNA_Ade_diMease-like_C"/>
</dbReference>
<reference evidence="10 11" key="1">
    <citation type="submission" date="2016-10" db="EMBL/GenBank/DDBJ databases">
        <authorList>
            <person name="de Groot N.N."/>
        </authorList>
    </citation>
    <scope>NUCLEOTIDE SEQUENCE [LARGE SCALE GENOMIC DNA]</scope>
    <source>
        <strain evidence="10 11">DSM 25584</strain>
    </source>
</reference>
<gene>
    <name evidence="7" type="primary">rsmA</name>
    <name evidence="7" type="synonym">ksgA</name>
    <name evidence="10" type="ORF">SAMN05216241_102487</name>
</gene>
<feature type="binding site" evidence="7 8">
    <location>
        <position position="27"/>
    </location>
    <ligand>
        <name>S-adenosyl-L-methionine</name>
        <dbReference type="ChEBI" id="CHEBI:59789"/>
    </ligand>
</feature>
<comment type="subcellular location">
    <subcellularLocation>
        <location evidence="7">Cytoplasm</location>
    </subcellularLocation>
</comment>
<dbReference type="GO" id="GO:0005829">
    <property type="term" value="C:cytosol"/>
    <property type="evidence" value="ECO:0007669"/>
    <property type="project" value="TreeGrafter"/>
</dbReference>
<dbReference type="InterPro" id="IPR011530">
    <property type="entry name" value="rRNA_adenine_dimethylase"/>
</dbReference>